<organism evidence="1 2">
    <name type="scientific">Paractinoplanes rishiriensis</name>
    <dbReference type="NCBI Taxonomy" id="1050105"/>
    <lineage>
        <taxon>Bacteria</taxon>
        <taxon>Bacillati</taxon>
        <taxon>Actinomycetota</taxon>
        <taxon>Actinomycetes</taxon>
        <taxon>Micromonosporales</taxon>
        <taxon>Micromonosporaceae</taxon>
        <taxon>Paractinoplanes</taxon>
    </lineage>
</organism>
<dbReference type="InterPro" id="IPR016888">
    <property type="entry name" value="UCP028498"/>
</dbReference>
<evidence type="ECO:0008006" key="3">
    <source>
        <dbReference type="Google" id="ProtNLM"/>
    </source>
</evidence>
<dbReference type="RefSeq" id="WP_203788225.1">
    <property type="nucleotide sequence ID" value="NZ_BOMV01000083.1"/>
</dbReference>
<protein>
    <recommendedName>
        <fullName evidence="3">DUF2255 family protein</fullName>
    </recommendedName>
</protein>
<sequence length="122" mass="13107">MAWDAQTLDGLADAREIDLIVPAPGRPVVRVPVWVVAVGGELYVRSWKGDAGLWYRRARRHGAGSVAADGREHPVRFVGSSDPALDAAVDKVFLTKYADSETAVAMTRPPAAGTTLRLEPLT</sequence>
<dbReference type="AlphaFoldDB" id="A0A919N2J2"/>
<comment type="caution">
    <text evidence="1">The sequence shown here is derived from an EMBL/GenBank/DDBJ whole genome shotgun (WGS) entry which is preliminary data.</text>
</comment>
<gene>
    <name evidence="1" type="ORF">Ari01nite_78820</name>
</gene>
<proteinExistence type="predicted"/>
<accession>A0A919N2J2</accession>
<keyword evidence="2" id="KW-1185">Reference proteome</keyword>
<reference evidence="1" key="1">
    <citation type="submission" date="2021-01" db="EMBL/GenBank/DDBJ databases">
        <title>Whole genome shotgun sequence of Actinoplanes rishiriensis NBRC 108556.</title>
        <authorList>
            <person name="Komaki H."/>
            <person name="Tamura T."/>
        </authorList>
    </citation>
    <scope>NUCLEOTIDE SEQUENCE</scope>
    <source>
        <strain evidence="1">NBRC 108556</strain>
    </source>
</reference>
<dbReference type="Proteomes" id="UP000636960">
    <property type="component" value="Unassembled WGS sequence"/>
</dbReference>
<dbReference type="EMBL" id="BOMV01000083">
    <property type="protein sequence ID" value="GIF00418.1"/>
    <property type="molecule type" value="Genomic_DNA"/>
</dbReference>
<name>A0A919N2J2_9ACTN</name>
<evidence type="ECO:0000313" key="1">
    <source>
        <dbReference type="EMBL" id="GIF00418.1"/>
    </source>
</evidence>
<evidence type="ECO:0000313" key="2">
    <source>
        <dbReference type="Proteomes" id="UP000636960"/>
    </source>
</evidence>
<dbReference type="Pfam" id="PF10012">
    <property type="entry name" value="DUF2255"/>
    <property type="match status" value="1"/>
</dbReference>